<dbReference type="InterPro" id="IPR036084">
    <property type="entry name" value="Ser_inhib-like_sf"/>
</dbReference>
<evidence type="ECO:0000313" key="3">
    <source>
        <dbReference type="EMBL" id="KHN84442.1"/>
    </source>
</evidence>
<dbReference type="SUPFAM" id="SSF57567">
    <property type="entry name" value="Serine protease inhibitors"/>
    <property type="match status" value="1"/>
</dbReference>
<reference evidence="3 4" key="1">
    <citation type="submission" date="2014-11" db="EMBL/GenBank/DDBJ databases">
        <title>Genetic blueprint of the zoonotic pathogen Toxocara canis.</title>
        <authorList>
            <person name="Zhu X.-Q."/>
            <person name="Korhonen P.K."/>
            <person name="Cai H."/>
            <person name="Young N.D."/>
            <person name="Nejsum P."/>
            <person name="von Samson-Himmelstjerna G."/>
            <person name="Boag P.R."/>
            <person name="Tan P."/>
            <person name="Li Q."/>
            <person name="Min J."/>
            <person name="Yang Y."/>
            <person name="Wang X."/>
            <person name="Fang X."/>
            <person name="Hall R.S."/>
            <person name="Hofmann A."/>
            <person name="Sternberg P.W."/>
            <person name="Jex A.R."/>
            <person name="Gasser R.B."/>
        </authorList>
    </citation>
    <scope>NUCLEOTIDE SEQUENCE [LARGE SCALE GENOMIC DNA]</scope>
    <source>
        <strain evidence="3">PN_DK_2014</strain>
    </source>
</reference>
<sequence>MLSLAYYPHGCNLQPPLEENRRGCHWAISLDHKGCRRYYERCDTMARCRRRNEIFWECSMRCEPTCENQKPVCDMSCDLPRCQCMQGFFRDRFGHCVPPSQCRPQASCSPWSSCPAGSTCQEGECIVLQEPEINSGNCLFDSDCPGSMICAKRNCWPRECAEDKHCPVGHWCEYGRCKLMWSGD</sequence>
<dbReference type="Gene3D" id="2.10.25.10">
    <property type="entry name" value="Laminin"/>
    <property type="match status" value="1"/>
</dbReference>
<accession>A0A0B2VSS2</accession>
<dbReference type="AlphaFoldDB" id="A0A0B2VSS2"/>
<dbReference type="OrthoDB" id="6236007at2759"/>
<keyword evidence="4" id="KW-1185">Reference proteome</keyword>
<keyword evidence="1" id="KW-0722">Serine protease inhibitor</keyword>
<dbReference type="STRING" id="6265.A0A0B2VSS2"/>
<dbReference type="EMBL" id="JPKZ01000986">
    <property type="protein sequence ID" value="KHN84442.1"/>
    <property type="molecule type" value="Genomic_DNA"/>
</dbReference>
<organism evidence="3 4">
    <name type="scientific">Toxocara canis</name>
    <name type="common">Canine roundworm</name>
    <dbReference type="NCBI Taxonomy" id="6265"/>
    <lineage>
        <taxon>Eukaryota</taxon>
        <taxon>Metazoa</taxon>
        <taxon>Ecdysozoa</taxon>
        <taxon>Nematoda</taxon>
        <taxon>Chromadorea</taxon>
        <taxon>Rhabditida</taxon>
        <taxon>Spirurina</taxon>
        <taxon>Ascaridomorpha</taxon>
        <taxon>Ascaridoidea</taxon>
        <taxon>Toxocaridae</taxon>
        <taxon>Toxocara</taxon>
    </lineage>
</organism>
<dbReference type="GO" id="GO:0004867">
    <property type="term" value="F:serine-type endopeptidase inhibitor activity"/>
    <property type="evidence" value="ECO:0007669"/>
    <property type="project" value="UniProtKB-KW"/>
</dbReference>
<dbReference type="Pfam" id="PF01826">
    <property type="entry name" value="TIL"/>
    <property type="match status" value="1"/>
</dbReference>
<comment type="caution">
    <text evidence="3">The sequence shown here is derived from an EMBL/GenBank/DDBJ whole genome shotgun (WGS) entry which is preliminary data.</text>
</comment>
<dbReference type="Proteomes" id="UP000031036">
    <property type="component" value="Unassembled WGS sequence"/>
</dbReference>
<dbReference type="CDD" id="cd19941">
    <property type="entry name" value="TIL"/>
    <property type="match status" value="1"/>
</dbReference>
<dbReference type="InterPro" id="IPR002919">
    <property type="entry name" value="TIL_dom"/>
</dbReference>
<proteinExistence type="predicted"/>
<evidence type="ECO:0000313" key="4">
    <source>
        <dbReference type="Proteomes" id="UP000031036"/>
    </source>
</evidence>
<evidence type="ECO:0000256" key="1">
    <source>
        <dbReference type="ARBA" id="ARBA00022900"/>
    </source>
</evidence>
<feature type="domain" description="TIL" evidence="2">
    <location>
        <begin position="50"/>
        <end position="102"/>
    </location>
</feature>
<gene>
    <name evidence="3" type="ORF">Tcan_08419</name>
</gene>
<keyword evidence="1" id="KW-0646">Protease inhibitor</keyword>
<protein>
    <recommendedName>
        <fullName evidence="2">TIL domain-containing protein</fullName>
    </recommendedName>
</protein>
<name>A0A0B2VSS2_TOXCA</name>
<evidence type="ECO:0000259" key="2">
    <source>
        <dbReference type="Pfam" id="PF01826"/>
    </source>
</evidence>